<evidence type="ECO:0000313" key="2">
    <source>
        <dbReference type="Proteomes" id="UP000199074"/>
    </source>
</evidence>
<name>A0A1I7NEZ6_9HYPH</name>
<evidence type="ECO:0000313" key="1">
    <source>
        <dbReference type="EMBL" id="SFV33235.1"/>
    </source>
</evidence>
<protein>
    <submittedName>
        <fullName evidence="1">Uncharacterized protein</fullName>
    </submittedName>
</protein>
<sequence>MSNWAKPGAKCVCIASNGSWRPSGHDTQPGLDFPAYGDVLVISDTFVRCGNLYLEFPGILDAGFNVECFKPVIEQADDLALFAHHLNFVGEPA</sequence>
<dbReference type="EMBL" id="FPCK01000001">
    <property type="protein sequence ID" value="SFV33235.1"/>
    <property type="molecule type" value="Genomic_DNA"/>
</dbReference>
<organism evidence="1 2">
    <name type="scientific">Devosia crocina</name>
    <dbReference type="NCBI Taxonomy" id="429728"/>
    <lineage>
        <taxon>Bacteria</taxon>
        <taxon>Pseudomonadati</taxon>
        <taxon>Pseudomonadota</taxon>
        <taxon>Alphaproteobacteria</taxon>
        <taxon>Hyphomicrobiales</taxon>
        <taxon>Devosiaceae</taxon>
        <taxon>Devosia</taxon>
    </lineage>
</organism>
<gene>
    <name evidence="1" type="ORF">SAMN05216456_1929</name>
</gene>
<dbReference type="RefSeq" id="WP_092423645.1">
    <property type="nucleotide sequence ID" value="NZ_FPCK01000001.1"/>
</dbReference>
<reference evidence="1 2" key="1">
    <citation type="submission" date="2016-10" db="EMBL/GenBank/DDBJ databases">
        <authorList>
            <person name="de Groot N.N."/>
        </authorList>
    </citation>
    <scope>NUCLEOTIDE SEQUENCE [LARGE SCALE GENOMIC DNA]</scope>
    <source>
        <strain evidence="1 2">IPL20</strain>
    </source>
</reference>
<dbReference type="OrthoDB" id="9955626at2"/>
<dbReference type="Proteomes" id="UP000199074">
    <property type="component" value="Unassembled WGS sequence"/>
</dbReference>
<proteinExistence type="predicted"/>
<dbReference type="AlphaFoldDB" id="A0A1I7NEZ6"/>
<keyword evidence="2" id="KW-1185">Reference proteome</keyword>
<accession>A0A1I7NEZ6</accession>
<dbReference type="STRING" id="429728.SAMN05216456_1929"/>